<evidence type="ECO:0000313" key="2">
    <source>
        <dbReference type="EMBL" id="KAK4421466.1"/>
    </source>
</evidence>
<dbReference type="PANTHER" id="PTHR46481">
    <property type="entry name" value="ZINC FINGER BED DOMAIN-CONTAINING PROTEIN 4"/>
    <property type="match status" value="1"/>
</dbReference>
<proteinExistence type="predicted"/>
<reference evidence="2" key="1">
    <citation type="submission" date="2020-06" db="EMBL/GenBank/DDBJ databases">
        <authorList>
            <person name="Li T."/>
            <person name="Hu X."/>
            <person name="Zhang T."/>
            <person name="Song X."/>
            <person name="Zhang H."/>
            <person name="Dai N."/>
            <person name="Sheng W."/>
            <person name="Hou X."/>
            <person name="Wei L."/>
        </authorList>
    </citation>
    <scope>NUCLEOTIDE SEQUENCE</scope>
    <source>
        <strain evidence="2">3651</strain>
        <tissue evidence="2">Leaf</tissue>
    </source>
</reference>
<feature type="compositionally biased region" description="Polar residues" evidence="1">
    <location>
        <begin position="51"/>
        <end position="66"/>
    </location>
</feature>
<dbReference type="PANTHER" id="PTHR46481:SF8">
    <property type="entry name" value="ZINC FINGER BED DOMAIN-CONTAINING PROTEIN RICESLEEPER 1-LIKE"/>
    <property type="match status" value="1"/>
</dbReference>
<protein>
    <submittedName>
        <fullName evidence="2">Uncharacterized protein</fullName>
    </submittedName>
</protein>
<accession>A0AAE1Y0E4</accession>
<gene>
    <name evidence="2" type="ORF">Salat_2097200</name>
</gene>
<sequence length="188" mass="20596">MAVAAAEMGGGDGQSILEKIRQGSQAPVASQKQPTAAVKKRAHKKKAKSAQPETNQQPISRSATSMNEMVVSEQASDIEIILKMEASNKETQQIVDVETSIDVPPPKKRQKAKPVEVVKKESKNVSENKSSIRGNVLNVEEIRLSLARMVIIDELPFKFVEGEGFRVYSRALEPSFEVPLGTQWQGIA</sequence>
<organism evidence="2 3">
    <name type="scientific">Sesamum alatum</name>
    <dbReference type="NCBI Taxonomy" id="300844"/>
    <lineage>
        <taxon>Eukaryota</taxon>
        <taxon>Viridiplantae</taxon>
        <taxon>Streptophyta</taxon>
        <taxon>Embryophyta</taxon>
        <taxon>Tracheophyta</taxon>
        <taxon>Spermatophyta</taxon>
        <taxon>Magnoliopsida</taxon>
        <taxon>eudicotyledons</taxon>
        <taxon>Gunneridae</taxon>
        <taxon>Pentapetalae</taxon>
        <taxon>asterids</taxon>
        <taxon>lamiids</taxon>
        <taxon>Lamiales</taxon>
        <taxon>Pedaliaceae</taxon>
        <taxon>Sesamum</taxon>
    </lineage>
</organism>
<feature type="compositionally biased region" description="Polar residues" evidence="1">
    <location>
        <begin position="22"/>
        <end position="34"/>
    </location>
</feature>
<comment type="caution">
    <text evidence="2">The sequence shown here is derived from an EMBL/GenBank/DDBJ whole genome shotgun (WGS) entry which is preliminary data.</text>
</comment>
<dbReference type="InterPro" id="IPR052035">
    <property type="entry name" value="ZnF_BED_domain_contain"/>
</dbReference>
<feature type="compositionally biased region" description="Basic residues" evidence="1">
    <location>
        <begin position="38"/>
        <end position="48"/>
    </location>
</feature>
<keyword evidence="3" id="KW-1185">Reference proteome</keyword>
<dbReference type="EMBL" id="JACGWO010000008">
    <property type="protein sequence ID" value="KAK4421466.1"/>
    <property type="molecule type" value="Genomic_DNA"/>
</dbReference>
<feature type="region of interest" description="Disordered" evidence="1">
    <location>
        <begin position="1"/>
        <end position="66"/>
    </location>
</feature>
<name>A0AAE1Y0E4_9LAMI</name>
<dbReference type="AlphaFoldDB" id="A0AAE1Y0E4"/>
<dbReference type="Proteomes" id="UP001293254">
    <property type="component" value="Unassembled WGS sequence"/>
</dbReference>
<evidence type="ECO:0000256" key="1">
    <source>
        <dbReference type="SAM" id="MobiDB-lite"/>
    </source>
</evidence>
<reference evidence="2" key="2">
    <citation type="journal article" date="2024" name="Plant">
        <title>Genomic evolution and insights into agronomic trait innovations of Sesamum species.</title>
        <authorList>
            <person name="Miao H."/>
            <person name="Wang L."/>
            <person name="Qu L."/>
            <person name="Liu H."/>
            <person name="Sun Y."/>
            <person name="Le M."/>
            <person name="Wang Q."/>
            <person name="Wei S."/>
            <person name="Zheng Y."/>
            <person name="Lin W."/>
            <person name="Duan Y."/>
            <person name="Cao H."/>
            <person name="Xiong S."/>
            <person name="Wang X."/>
            <person name="Wei L."/>
            <person name="Li C."/>
            <person name="Ma Q."/>
            <person name="Ju M."/>
            <person name="Zhao R."/>
            <person name="Li G."/>
            <person name="Mu C."/>
            <person name="Tian Q."/>
            <person name="Mei H."/>
            <person name="Zhang T."/>
            <person name="Gao T."/>
            <person name="Zhang H."/>
        </authorList>
    </citation>
    <scope>NUCLEOTIDE SEQUENCE</scope>
    <source>
        <strain evidence="2">3651</strain>
    </source>
</reference>
<evidence type="ECO:0000313" key="3">
    <source>
        <dbReference type="Proteomes" id="UP001293254"/>
    </source>
</evidence>